<dbReference type="RefSeq" id="WP_184043835.1">
    <property type="nucleotide sequence ID" value="NZ_JACIGK010000009.1"/>
</dbReference>
<evidence type="ECO:0000259" key="1">
    <source>
        <dbReference type="Pfam" id="PF09361"/>
    </source>
</evidence>
<dbReference type="InterPro" id="IPR018968">
    <property type="entry name" value="Phasin"/>
</dbReference>
<dbReference type="AlphaFoldDB" id="A0A7W6RDN9"/>
<protein>
    <submittedName>
        <fullName evidence="2">Phasin family protein</fullName>
    </submittedName>
</protein>
<comment type="caution">
    <text evidence="2">The sequence shown here is derived from an EMBL/GenBank/DDBJ whole genome shotgun (WGS) entry which is preliminary data.</text>
</comment>
<dbReference type="InterPro" id="IPR010127">
    <property type="entry name" value="Phasin_subfam-1"/>
</dbReference>
<reference evidence="2 3" key="1">
    <citation type="submission" date="2020-08" db="EMBL/GenBank/DDBJ databases">
        <title>Genome sequencing of Purple Non-Sulfur Bacteria from various extreme environments.</title>
        <authorList>
            <person name="Mayer M."/>
        </authorList>
    </citation>
    <scope>NUCLEOTIDE SEQUENCE [LARGE SCALE GENOMIC DNA]</scope>
    <source>
        <strain evidence="2 3">JA131</strain>
    </source>
</reference>
<dbReference type="Proteomes" id="UP000554286">
    <property type="component" value="Unassembled WGS sequence"/>
</dbReference>
<keyword evidence="3" id="KW-1185">Reference proteome</keyword>
<accession>A0A7W6RDN9</accession>
<proteinExistence type="predicted"/>
<dbReference type="EMBL" id="JACIGK010000009">
    <property type="protein sequence ID" value="MBB4265963.1"/>
    <property type="molecule type" value="Genomic_DNA"/>
</dbReference>
<evidence type="ECO:0000313" key="2">
    <source>
        <dbReference type="EMBL" id="MBB4265963.1"/>
    </source>
</evidence>
<organism evidence="2 3">
    <name type="scientific">Roseospira visakhapatnamensis</name>
    <dbReference type="NCBI Taxonomy" id="390880"/>
    <lineage>
        <taxon>Bacteria</taxon>
        <taxon>Pseudomonadati</taxon>
        <taxon>Pseudomonadota</taxon>
        <taxon>Alphaproteobacteria</taxon>
        <taxon>Rhodospirillales</taxon>
        <taxon>Rhodospirillaceae</taxon>
        <taxon>Roseospira</taxon>
    </lineage>
</organism>
<feature type="domain" description="Phasin" evidence="1">
    <location>
        <begin position="7"/>
        <end position="105"/>
    </location>
</feature>
<sequence length="117" mass="12841">MIKTVDDLMAFNRANVEAVTTANQVLAQGFKSLSEESLTFSSRTMEETVAVTKKMSTCKTPTDITSLQSKLVKDNWEALVAQTKKMTEMSTAVVKDALDPLNARYKAVVDGMMRVAS</sequence>
<evidence type="ECO:0000313" key="3">
    <source>
        <dbReference type="Proteomes" id="UP000554286"/>
    </source>
</evidence>
<name>A0A7W6RDN9_9PROT</name>
<dbReference type="Pfam" id="PF09361">
    <property type="entry name" value="Phasin_2"/>
    <property type="match status" value="1"/>
</dbReference>
<gene>
    <name evidence="2" type="ORF">GGD89_001588</name>
</gene>
<dbReference type="NCBIfam" id="TIGR01841">
    <property type="entry name" value="phasin"/>
    <property type="match status" value="1"/>
</dbReference>